<keyword evidence="1" id="KW-0479">Metal-binding</keyword>
<feature type="compositionally biased region" description="Polar residues" evidence="5">
    <location>
        <begin position="56"/>
        <end position="74"/>
    </location>
</feature>
<proteinExistence type="predicted"/>
<dbReference type="GO" id="GO:0008270">
    <property type="term" value="F:zinc ion binding"/>
    <property type="evidence" value="ECO:0007669"/>
    <property type="project" value="UniProtKB-KW"/>
</dbReference>
<dbReference type="SUPFAM" id="SSF57850">
    <property type="entry name" value="RING/U-box"/>
    <property type="match status" value="1"/>
</dbReference>
<reference evidence="7" key="1">
    <citation type="submission" date="2021-06" db="EMBL/GenBank/DDBJ databases">
        <authorList>
            <person name="Kallberg Y."/>
            <person name="Tangrot J."/>
            <person name="Rosling A."/>
        </authorList>
    </citation>
    <scope>NUCLEOTIDE SEQUENCE</scope>
    <source>
        <strain evidence="7">IA702</strain>
    </source>
</reference>
<dbReference type="Gene3D" id="3.30.40.10">
    <property type="entry name" value="Zinc/RING finger domain, C3HC4 (zinc finger)"/>
    <property type="match status" value="1"/>
</dbReference>
<gene>
    <name evidence="7" type="ORF">POCULU_LOCUS242</name>
</gene>
<evidence type="ECO:0000313" key="8">
    <source>
        <dbReference type="Proteomes" id="UP000789572"/>
    </source>
</evidence>
<dbReference type="InterPro" id="IPR017907">
    <property type="entry name" value="Znf_RING_CS"/>
</dbReference>
<sequence>MSATSTYTPIDLTRSPARGRNSRSLSEVITIEDDSSPMRTPERITIQPARRMPSIHRTSNPTPSFSPADSFESGLSNNPSRLNFGAVLTQTIVGLFYPYHGNLHAQPPPHNPSRPTSTRSRREGTPNIAYDNSEVVCLPNPPSRKQPEDKPPKPGHVVDLDETKILVCCDCDQVLGEKLWTLKCGHIICGGCADNSNNLKNKVCPSCGMKTRTTHLQQLYV</sequence>
<evidence type="ECO:0000256" key="4">
    <source>
        <dbReference type="PROSITE-ProRule" id="PRU00175"/>
    </source>
</evidence>
<dbReference type="Proteomes" id="UP000789572">
    <property type="component" value="Unassembled WGS sequence"/>
</dbReference>
<dbReference type="OrthoDB" id="2398441at2759"/>
<keyword evidence="2 4" id="KW-0863">Zinc-finger</keyword>
<name>A0A9N8VLW2_9GLOM</name>
<organism evidence="7 8">
    <name type="scientific">Paraglomus occultum</name>
    <dbReference type="NCBI Taxonomy" id="144539"/>
    <lineage>
        <taxon>Eukaryota</taxon>
        <taxon>Fungi</taxon>
        <taxon>Fungi incertae sedis</taxon>
        <taxon>Mucoromycota</taxon>
        <taxon>Glomeromycotina</taxon>
        <taxon>Glomeromycetes</taxon>
        <taxon>Paraglomerales</taxon>
        <taxon>Paraglomeraceae</taxon>
        <taxon>Paraglomus</taxon>
    </lineage>
</organism>
<evidence type="ECO:0000259" key="6">
    <source>
        <dbReference type="PROSITE" id="PS50089"/>
    </source>
</evidence>
<evidence type="ECO:0000256" key="1">
    <source>
        <dbReference type="ARBA" id="ARBA00022723"/>
    </source>
</evidence>
<comment type="caution">
    <text evidence="7">The sequence shown here is derived from an EMBL/GenBank/DDBJ whole genome shotgun (WGS) entry which is preliminary data.</text>
</comment>
<feature type="domain" description="RING-type" evidence="6">
    <location>
        <begin position="168"/>
        <end position="207"/>
    </location>
</feature>
<dbReference type="PROSITE" id="PS50089">
    <property type="entry name" value="ZF_RING_2"/>
    <property type="match status" value="1"/>
</dbReference>
<accession>A0A9N8VLW2</accession>
<evidence type="ECO:0000313" key="7">
    <source>
        <dbReference type="EMBL" id="CAG8454944.1"/>
    </source>
</evidence>
<dbReference type="EMBL" id="CAJVPJ010000012">
    <property type="protein sequence ID" value="CAG8454944.1"/>
    <property type="molecule type" value="Genomic_DNA"/>
</dbReference>
<feature type="region of interest" description="Disordered" evidence="5">
    <location>
        <begin position="1"/>
        <end position="74"/>
    </location>
</feature>
<feature type="region of interest" description="Disordered" evidence="5">
    <location>
        <begin position="103"/>
        <end position="126"/>
    </location>
</feature>
<dbReference type="InterPro" id="IPR001841">
    <property type="entry name" value="Znf_RING"/>
</dbReference>
<dbReference type="AlphaFoldDB" id="A0A9N8VLW2"/>
<evidence type="ECO:0000256" key="3">
    <source>
        <dbReference type="ARBA" id="ARBA00022833"/>
    </source>
</evidence>
<evidence type="ECO:0000256" key="2">
    <source>
        <dbReference type="ARBA" id="ARBA00022771"/>
    </source>
</evidence>
<dbReference type="InterPro" id="IPR013083">
    <property type="entry name" value="Znf_RING/FYVE/PHD"/>
</dbReference>
<keyword evidence="3" id="KW-0862">Zinc</keyword>
<evidence type="ECO:0000256" key="5">
    <source>
        <dbReference type="SAM" id="MobiDB-lite"/>
    </source>
</evidence>
<protein>
    <submittedName>
        <fullName evidence="7">8028_t:CDS:1</fullName>
    </submittedName>
</protein>
<dbReference type="PROSITE" id="PS00518">
    <property type="entry name" value="ZF_RING_1"/>
    <property type="match status" value="1"/>
</dbReference>
<keyword evidence="8" id="KW-1185">Reference proteome</keyword>